<gene>
    <name evidence="1" type="ORF">MEUPH1_LOCUS18764</name>
</gene>
<reference evidence="1 2" key="1">
    <citation type="submission" date="2023-01" db="EMBL/GenBank/DDBJ databases">
        <authorList>
            <person name="Whitehead M."/>
        </authorList>
    </citation>
    <scope>NUCLEOTIDE SEQUENCE [LARGE SCALE GENOMIC DNA]</scope>
</reference>
<dbReference type="PANTHER" id="PTHR46880:SF8">
    <property type="entry name" value="E3 SUMO-PROTEIN LIGASE KIAA1586"/>
    <property type="match status" value="1"/>
</dbReference>
<organism evidence="1 2">
    <name type="scientific">Macrosiphum euphorbiae</name>
    <name type="common">potato aphid</name>
    <dbReference type="NCBI Taxonomy" id="13131"/>
    <lineage>
        <taxon>Eukaryota</taxon>
        <taxon>Metazoa</taxon>
        <taxon>Ecdysozoa</taxon>
        <taxon>Arthropoda</taxon>
        <taxon>Hexapoda</taxon>
        <taxon>Insecta</taxon>
        <taxon>Pterygota</taxon>
        <taxon>Neoptera</taxon>
        <taxon>Paraneoptera</taxon>
        <taxon>Hemiptera</taxon>
        <taxon>Sternorrhyncha</taxon>
        <taxon>Aphidomorpha</taxon>
        <taxon>Aphidoidea</taxon>
        <taxon>Aphididae</taxon>
        <taxon>Macrosiphini</taxon>
        <taxon>Macrosiphum</taxon>
    </lineage>
</organism>
<accession>A0AAV0X788</accession>
<proteinExistence type="predicted"/>
<name>A0AAV0X788_9HEMI</name>
<keyword evidence="2" id="KW-1185">Reference proteome</keyword>
<dbReference type="PANTHER" id="PTHR46880">
    <property type="entry name" value="RAS-ASSOCIATING DOMAIN-CONTAINING PROTEIN"/>
    <property type="match status" value="1"/>
</dbReference>
<dbReference type="Proteomes" id="UP001160148">
    <property type="component" value="Unassembled WGS sequence"/>
</dbReference>
<comment type="caution">
    <text evidence="1">The sequence shown here is derived from an EMBL/GenBank/DDBJ whole genome shotgun (WGS) entry which is preliminary data.</text>
</comment>
<protein>
    <submittedName>
        <fullName evidence="1">Uncharacterized protein</fullName>
    </submittedName>
</protein>
<dbReference type="EMBL" id="CARXXK010000003">
    <property type="protein sequence ID" value="CAI6363873.1"/>
    <property type="molecule type" value="Genomic_DNA"/>
</dbReference>
<evidence type="ECO:0000313" key="1">
    <source>
        <dbReference type="EMBL" id="CAI6363873.1"/>
    </source>
</evidence>
<sequence>MIDQSMLEVIPNHLQNLSTIDNALTEKIFRTAYFIVKNQRPYRHIVYTDMPKLVDLHVNNGLEMSRILQTDNSCSNIVDHIPSEMRKKICKDIVDNRRKLCIIVDESTTIYAGNLFKSCYRSRRR</sequence>
<dbReference type="AlphaFoldDB" id="A0AAV0X788"/>
<evidence type="ECO:0000313" key="2">
    <source>
        <dbReference type="Proteomes" id="UP001160148"/>
    </source>
</evidence>